<proteinExistence type="inferred from homology"/>
<dbReference type="UniPathway" id="UPA00034">
    <property type="reaction ID" value="UER00017"/>
</dbReference>
<keyword evidence="19" id="KW-1185">Reference proteome</keyword>
<dbReference type="Gene3D" id="3.20.20.70">
    <property type="entry name" value="Aldolase class I"/>
    <property type="match status" value="1"/>
</dbReference>
<feature type="binding site" evidence="12 15">
    <location>
        <position position="49"/>
    </location>
    <ligand>
        <name>pyruvate</name>
        <dbReference type="ChEBI" id="CHEBI:15361"/>
    </ligand>
</feature>
<comment type="subcellular location">
    <subcellularLocation>
        <location evidence="12">Cytoplasm</location>
    </subcellularLocation>
</comment>
<evidence type="ECO:0000313" key="18">
    <source>
        <dbReference type="EMBL" id="MTS50548.1"/>
    </source>
</evidence>
<evidence type="ECO:0000256" key="1">
    <source>
        <dbReference type="ARBA" id="ARBA00003294"/>
    </source>
</evidence>
<dbReference type="PRINTS" id="PR00146">
    <property type="entry name" value="DHPICSNTHASE"/>
</dbReference>
<evidence type="ECO:0000256" key="15">
    <source>
        <dbReference type="PIRSR" id="PIRSR001365-2"/>
    </source>
</evidence>
<comment type="catalytic activity">
    <reaction evidence="11 12">
        <text>L-aspartate 4-semialdehyde + pyruvate = (2S,4S)-4-hydroxy-2,3,4,5-tetrahydrodipicolinate + H2O + H(+)</text>
        <dbReference type="Rhea" id="RHEA:34171"/>
        <dbReference type="ChEBI" id="CHEBI:15361"/>
        <dbReference type="ChEBI" id="CHEBI:15377"/>
        <dbReference type="ChEBI" id="CHEBI:15378"/>
        <dbReference type="ChEBI" id="CHEBI:67139"/>
        <dbReference type="ChEBI" id="CHEBI:537519"/>
        <dbReference type="EC" id="4.3.3.7"/>
    </reaction>
</comment>
<comment type="caution">
    <text evidence="16">The sequence shown here is derived from an EMBL/GenBank/DDBJ whole genome shotgun (WGS) entry which is preliminary data.</text>
</comment>
<feature type="active site" description="Proton donor/acceptor" evidence="12 14">
    <location>
        <position position="137"/>
    </location>
</feature>
<dbReference type="NCBIfam" id="TIGR00674">
    <property type="entry name" value="dapA"/>
    <property type="match status" value="1"/>
</dbReference>
<accession>A0A0D8J382</accession>
<evidence type="ECO:0000256" key="10">
    <source>
        <dbReference type="ARBA" id="ARBA00023270"/>
    </source>
</evidence>
<evidence type="ECO:0000256" key="9">
    <source>
        <dbReference type="ARBA" id="ARBA00023239"/>
    </source>
</evidence>
<evidence type="ECO:0000256" key="4">
    <source>
        <dbReference type="ARBA" id="ARBA00012086"/>
    </source>
</evidence>
<evidence type="ECO:0000313" key="20">
    <source>
        <dbReference type="Proteomes" id="UP000449193"/>
    </source>
</evidence>
<dbReference type="AlphaFoldDB" id="A0A0D8J382"/>
<reference evidence="20 21" key="2">
    <citation type="journal article" date="2019" name="Nat. Med.">
        <title>A library of human gut bacterial isolates paired with longitudinal multiomics data enables mechanistic microbiome research.</title>
        <authorList>
            <person name="Poyet M."/>
            <person name="Groussin M."/>
            <person name="Gibbons S.M."/>
            <person name="Avila-Pacheco J."/>
            <person name="Jiang X."/>
            <person name="Kearney S.M."/>
            <person name="Perrotta A.R."/>
            <person name="Berdy B."/>
            <person name="Zhao S."/>
            <person name="Lieberman T.D."/>
            <person name="Swanson P.K."/>
            <person name="Smith M."/>
            <person name="Roesemann S."/>
            <person name="Alexander J.E."/>
            <person name="Rich S.A."/>
            <person name="Livny J."/>
            <person name="Vlamakis H."/>
            <person name="Clish C."/>
            <person name="Bullock K."/>
            <person name="Deik A."/>
            <person name="Scott J."/>
            <person name="Pierce K.A."/>
            <person name="Xavier R.J."/>
            <person name="Alm E.J."/>
        </authorList>
    </citation>
    <scope>NUCLEOTIDE SEQUENCE [LARGE SCALE GENOMIC DNA]</scope>
    <source>
        <strain evidence="17 21">BIOML-A4</strain>
        <strain evidence="18 20">BIOML-A7</strain>
    </source>
</reference>
<evidence type="ECO:0000256" key="5">
    <source>
        <dbReference type="ARBA" id="ARBA00022490"/>
    </source>
</evidence>
<feature type="site" description="Part of a proton relay during catalysis" evidence="12">
    <location>
        <position position="48"/>
    </location>
</feature>
<dbReference type="GO" id="GO:0009089">
    <property type="term" value="P:lysine biosynthetic process via diaminopimelate"/>
    <property type="evidence" value="ECO:0007669"/>
    <property type="project" value="UniProtKB-UniRule"/>
</dbReference>
<dbReference type="Pfam" id="PF00701">
    <property type="entry name" value="DHDPS"/>
    <property type="match status" value="1"/>
</dbReference>
<feature type="active site" description="Schiff-base intermediate with substrate" evidence="12 14">
    <location>
        <position position="165"/>
    </location>
</feature>
<dbReference type="InterPro" id="IPR013785">
    <property type="entry name" value="Aldolase_TIM"/>
</dbReference>
<keyword evidence="8 12" id="KW-0457">Lysine biosynthesis</keyword>
<evidence type="ECO:0000256" key="8">
    <source>
        <dbReference type="ARBA" id="ARBA00023154"/>
    </source>
</evidence>
<dbReference type="GO" id="GO:0008840">
    <property type="term" value="F:4-hydroxy-tetrahydrodipicolinate synthase activity"/>
    <property type="evidence" value="ECO:0007669"/>
    <property type="project" value="UniProtKB-UniRule"/>
</dbReference>
<dbReference type="InterPro" id="IPR005263">
    <property type="entry name" value="DapA"/>
</dbReference>
<protein>
    <recommendedName>
        <fullName evidence="4 12">4-hydroxy-tetrahydrodipicolinate synthase</fullName>
        <shortName evidence="12">HTPA synthase</shortName>
        <ecNumber evidence="4 12">4.3.3.7</ecNumber>
    </recommendedName>
</protein>
<dbReference type="Proteomes" id="UP000472755">
    <property type="component" value="Unassembled WGS sequence"/>
</dbReference>
<keyword evidence="5 12" id="KW-0963">Cytoplasm</keyword>
<dbReference type="PANTHER" id="PTHR12128">
    <property type="entry name" value="DIHYDRODIPICOLINATE SYNTHASE"/>
    <property type="match status" value="1"/>
</dbReference>
<keyword evidence="6 12" id="KW-0028">Amino-acid biosynthesis</keyword>
<comment type="function">
    <text evidence="1 12">Catalyzes the condensation of (S)-aspartate-beta-semialdehyde [(S)-ASA] and pyruvate to 4-hydroxy-tetrahydrodipicolinate (HTPA).</text>
</comment>
<comment type="similarity">
    <text evidence="3 12 13">Belongs to the DapA family.</text>
</comment>
<keyword evidence="9 12" id="KW-0456">Lyase</keyword>
<evidence type="ECO:0000313" key="19">
    <source>
        <dbReference type="Proteomes" id="UP000032483"/>
    </source>
</evidence>
<comment type="subunit">
    <text evidence="12">Homotetramer; dimer of dimers.</text>
</comment>
<dbReference type="Proteomes" id="UP000449193">
    <property type="component" value="Unassembled WGS sequence"/>
</dbReference>
<keyword evidence="10 12" id="KW-0704">Schiff base</keyword>
<gene>
    <name evidence="12" type="primary">dapA</name>
    <name evidence="18" type="ORF">GMD52_03225</name>
    <name evidence="17" type="ORF">GMD59_01755</name>
    <name evidence="16" type="ORF">TQ39_00635</name>
</gene>
<dbReference type="EMBL" id="WMZR01000003">
    <property type="protein sequence ID" value="MTS50548.1"/>
    <property type="molecule type" value="Genomic_DNA"/>
</dbReference>
<dbReference type="PATRIC" id="fig|1550024.3.peg.142"/>
<dbReference type="InterPro" id="IPR020624">
    <property type="entry name" value="Schiff_base-form_aldolases_CS"/>
</dbReference>
<dbReference type="PROSITE" id="PS00665">
    <property type="entry name" value="DHDPS_1"/>
    <property type="match status" value="1"/>
</dbReference>
<dbReference type="EMBL" id="JXXK01000001">
    <property type="protein sequence ID" value="KJF41362.1"/>
    <property type="molecule type" value="Genomic_DNA"/>
</dbReference>
<evidence type="ECO:0000256" key="7">
    <source>
        <dbReference type="ARBA" id="ARBA00022915"/>
    </source>
</evidence>
<dbReference type="HAMAP" id="MF_00418">
    <property type="entry name" value="DapA"/>
    <property type="match status" value="1"/>
</dbReference>
<evidence type="ECO:0000313" key="21">
    <source>
        <dbReference type="Proteomes" id="UP000472755"/>
    </source>
</evidence>
<dbReference type="GeneID" id="42855142"/>
<dbReference type="EC" id="4.3.3.7" evidence="4 12"/>
<comment type="caution">
    <text evidence="12">Was originally thought to be a dihydrodipicolinate synthase (DHDPS), catalyzing the condensation of (S)-aspartate-beta-semialdehyde [(S)-ASA] and pyruvate to dihydrodipicolinate (DHDP). However, it was shown in E.coli that the product of the enzymatic reaction is not dihydrodipicolinate but in fact (4S)-4-hydroxy-2,3,4,5-tetrahydro-(2S)-dipicolinic acid (HTPA), and that the consecutive dehydration reaction leading to DHDP is not spontaneous but catalyzed by DapB.</text>
</comment>
<dbReference type="PIRSF" id="PIRSF001365">
    <property type="entry name" value="DHDPS"/>
    <property type="match status" value="1"/>
</dbReference>
<dbReference type="EMBL" id="WMZU01000001">
    <property type="protein sequence ID" value="MTS26009.1"/>
    <property type="molecule type" value="Genomic_DNA"/>
</dbReference>
<dbReference type="GO" id="GO:0005829">
    <property type="term" value="C:cytosol"/>
    <property type="evidence" value="ECO:0007669"/>
    <property type="project" value="TreeGrafter"/>
</dbReference>
<evidence type="ECO:0000256" key="12">
    <source>
        <dbReference type="HAMAP-Rule" id="MF_00418"/>
    </source>
</evidence>
<dbReference type="RefSeq" id="WP_050004196.1">
    <property type="nucleotide sequence ID" value="NZ_CAUBPW010000004.1"/>
</dbReference>
<reference evidence="16" key="1">
    <citation type="submission" date="2015-02" db="EMBL/GenBank/DDBJ databases">
        <title>A novel member of the family Ruminococcaceae isolated from human feces.</title>
        <authorList>
            <person name="Shkoporov A.N."/>
            <person name="Chaplin A.V."/>
            <person name="Motuzova O.V."/>
            <person name="Kafarskaia L.I."/>
            <person name="Khokhlova E.V."/>
            <person name="Efimov B.A."/>
        </authorList>
    </citation>
    <scope>NUCLEOTIDE SEQUENCE [LARGE SCALE GENOMIC DNA]</scope>
    <source>
        <strain evidence="16">585-1</strain>
    </source>
</reference>
<dbReference type="InterPro" id="IPR002220">
    <property type="entry name" value="DapA-like"/>
</dbReference>
<dbReference type="Proteomes" id="UP000032483">
    <property type="component" value="Unassembled WGS sequence"/>
</dbReference>
<evidence type="ECO:0000313" key="16">
    <source>
        <dbReference type="EMBL" id="KJF41362.1"/>
    </source>
</evidence>
<feature type="site" description="Part of a proton relay during catalysis" evidence="12">
    <location>
        <position position="111"/>
    </location>
</feature>
<organism evidence="16 19">
    <name type="scientific">Ruthenibacterium lactatiformans</name>
    <dbReference type="NCBI Taxonomy" id="1550024"/>
    <lineage>
        <taxon>Bacteria</taxon>
        <taxon>Bacillati</taxon>
        <taxon>Bacillota</taxon>
        <taxon>Clostridia</taxon>
        <taxon>Eubacteriales</taxon>
        <taxon>Oscillospiraceae</taxon>
        <taxon>Ruthenibacterium</taxon>
    </lineage>
</organism>
<evidence type="ECO:0000256" key="13">
    <source>
        <dbReference type="PIRNR" id="PIRNR001365"/>
    </source>
</evidence>
<evidence type="ECO:0000313" key="17">
    <source>
        <dbReference type="EMBL" id="MTS26009.1"/>
    </source>
</evidence>
<dbReference type="CDD" id="cd00950">
    <property type="entry name" value="DHDPS"/>
    <property type="match status" value="1"/>
</dbReference>
<evidence type="ECO:0000256" key="3">
    <source>
        <dbReference type="ARBA" id="ARBA00007592"/>
    </source>
</evidence>
<evidence type="ECO:0000256" key="14">
    <source>
        <dbReference type="PIRSR" id="PIRSR001365-1"/>
    </source>
</evidence>
<evidence type="ECO:0000256" key="6">
    <source>
        <dbReference type="ARBA" id="ARBA00022605"/>
    </source>
</evidence>
<dbReference type="SUPFAM" id="SSF51569">
    <property type="entry name" value="Aldolase"/>
    <property type="match status" value="1"/>
</dbReference>
<evidence type="ECO:0000256" key="11">
    <source>
        <dbReference type="ARBA" id="ARBA00047836"/>
    </source>
</evidence>
<dbReference type="SMART" id="SM01130">
    <property type="entry name" value="DHDPS"/>
    <property type="match status" value="1"/>
</dbReference>
<feature type="binding site" evidence="12 15">
    <location>
        <position position="207"/>
    </location>
    <ligand>
        <name>pyruvate</name>
        <dbReference type="ChEBI" id="CHEBI:15361"/>
    </ligand>
</feature>
<evidence type="ECO:0000256" key="2">
    <source>
        <dbReference type="ARBA" id="ARBA00005120"/>
    </source>
</evidence>
<sequence length="297" mass="31550">MKQTIFKGSGVAIITPMLEDGSVNYPVLKELLEQQIAGGTDAIVICGTTGEASALNDTEHLDVIEFACATVNRRLPVIAGTGSNDTRHAVALSREAKSRGADALLQVTPYYNKTSQAGLVRHFNAVADAVGLPMILYNVPSRTGMNIQPETYAELAKHPLIVATKEASGNVSAIAKTAALCGDELAIYSGNDDQILPLLALGGIGVISVLANVAPRETHDICRLYFEGKHAESLALQLRLLELIEALFCDVNPIPVKEAMNLLGHDAGQCRMPLAPLNAANRERLRTALCAAGFLKA</sequence>
<name>A0A0D8J382_9FIRM</name>
<comment type="pathway">
    <text evidence="2 12">Amino-acid biosynthesis; L-lysine biosynthesis via DAP pathway; (S)-tetrahydrodipicolinate from L-aspartate: step 3/4.</text>
</comment>
<dbReference type="GO" id="GO:0019877">
    <property type="term" value="P:diaminopimelate biosynthetic process"/>
    <property type="evidence" value="ECO:0007669"/>
    <property type="project" value="UniProtKB-UniRule"/>
</dbReference>
<dbReference type="PANTHER" id="PTHR12128:SF66">
    <property type="entry name" value="4-HYDROXY-2-OXOGLUTARATE ALDOLASE, MITOCHONDRIAL"/>
    <property type="match status" value="1"/>
</dbReference>
<keyword evidence="7 12" id="KW-0220">Diaminopimelate biosynthesis</keyword>